<evidence type="ECO:0000256" key="1">
    <source>
        <dbReference type="ARBA" id="ARBA00010617"/>
    </source>
</evidence>
<feature type="region of interest" description="Disordered" evidence="2">
    <location>
        <begin position="197"/>
        <end position="271"/>
    </location>
</feature>
<comment type="caution">
    <text evidence="3">The sequence shown here is derived from an EMBL/GenBank/DDBJ whole genome shotgun (WGS) entry which is preliminary data.</text>
</comment>
<dbReference type="PANTHER" id="PTHR46696">
    <property type="entry name" value="P450, PUTATIVE (EUROFUNG)-RELATED"/>
    <property type="match status" value="1"/>
</dbReference>
<sequence>MTGAGHPQRRARRRDRTVYLRAHPVLFTLLAVTRRRAALRLGRTVIAHSPTAYLDGLTRVPLDRTAEGTTGGAAGRLTGGGLLFDQEGDDHRGSRRSLAESLGADGVARLRPIWLAVLERRLAPLADGRTIDLVDVAAELSGTTAAALLGVDVDGRELATAARTAAAAAAREHLPGLTLPHHRRAAHRAAARLNALLTPSPASRPPSSPGPATRPSTDDPSASRPTGLLPTDDGSASRPPGLLPTDDPNASRPTGVLPADDASASGPAEGPPADGLAAMLAVAAINTTVAAVPRAVAWCADADLWEYAASAPEALTAELLRVTAATPLLPRVAAGGGVVGGCPVDAGDRLILVARHAAGAHHRDPDPTDPAPARIAQLVFGAGPHACPGARLARLQLTDTLTALARYRPEVRAARADRRSALPGWSRLIVAAR</sequence>
<dbReference type="Proteomes" id="UP000679690">
    <property type="component" value="Unassembled WGS sequence"/>
</dbReference>
<dbReference type="InterPro" id="IPR017972">
    <property type="entry name" value="Cyt_P450_CS"/>
</dbReference>
<dbReference type="InterPro" id="IPR036396">
    <property type="entry name" value="Cyt_P450_sf"/>
</dbReference>
<gene>
    <name evidence="3" type="ORF">J5X75_05735</name>
</gene>
<dbReference type="InterPro" id="IPR002397">
    <property type="entry name" value="Cyt_P450_B"/>
</dbReference>
<dbReference type="RefSeq" id="WP_208466240.1">
    <property type="nucleotide sequence ID" value="NZ_JAGFNS010000003.1"/>
</dbReference>
<dbReference type="PRINTS" id="PR00359">
    <property type="entry name" value="BP450"/>
</dbReference>
<dbReference type="EMBL" id="JAGFNS010000003">
    <property type="protein sequence ID" value="MBO3737015.1"/>
    <property type="molecule type" value="Genomic_DNA"/>
</dbReference>
<evidence type="ECO:0000313" key="4">
    <source>
        <dbReference type="Proteomes" id="UP000679690"/>
    </source>
</evidence>
<evidence type="ECO:0000256" key="2">
    <source>
        <dbReference type="SAM" id="MobiDB-lite"/>
    </source>
</evidence>
<dbReference type="PROSITE" id="PS00086">
    <property type="entry name" value="CYTOCHROME_P450"/>
    <property type="match status" value="1"/>
</dbReference>
<dbReference type="SUPFAM" id="SSF48264">
    <property type="entry name" value="Cytochrome P450"/>
    <property type="match status" value="1"/>
</dbReference>
<accession>A0ABS3UE14</accession>
<dbReference type="PANTHER" id="PTHR46696:SF6">
    <property type="entry name" value="P450, PUTATIVE (EUROFUNG)-RELATED"/>
    <property type="match status" value="1"/>
</dbReference>
<proteinExistence type="inferred from homology"/>
<evidence type="ECO:0000313" key="3">
    <source>
        <dbReference type="EMBL" id="MBO3737015.1"/>
    </source>
</evidence>
<dbReference type="Gene3D" id="1.10.630.10">
    <property type="entry name" value="Cytochrome P450"/>
    <property type="match status" value="2"/>
</dbReference>
<feature type="compositionally biased region" description="Low complexity" evidence="2">
    <location>
        <begin position="261"/>
        <end position="271"/>
    </location>
</feature>
<reference evidence="3 4" key="1">
    <citation type="submission" date="2021-03" db="EMBL/GenBank/DDBJ databases">
        <title>Actinoplanes flavus sp. nov., a novel actinomycete isolated from Coconut Palm rhizosphere soil.</title>
        <authorList>
            <person name="Luo X."/>
        </authorList>
    </citation>
    <scope>NUCLEOTIDE SEQUENCE [LARGE SCALE GENOMIC DNA]</scope>
    <source>
        <strain evidence="3 4">NEAU-H7</strain>
    </source>
</reference>
<keyword evidence="4" id="KW-1185">Reference proteome</keyword>
<comment type="similarity">
    <text evidence="1">Belongs to the cytochrome P450 family.</text>
</comment>
<protein>
    <submittedName>
        <fullName evidence="3">Cytochrome P450</fullName>
    </submittedName>
</protein>
<organism evidence="3 4">
    <name type="scientific">Actinoplanes flavus</name>
    <dbReference type="NCBI Taxonomy" id="2820290"/>
    <lineage>
        <taxon>Bacteria</taxon>
        <taxon>Bacillati</taxon>
        <taxon>Actinomycetota</taxon>
        <taxon>Actinomycetes</taxon>
        <taxon>Micromonosporales</taxon>
        <taxon>Micromonosporaceae</taxon>
        <taxon>Actinoplanes</taxon>
    </lineage>
</organism>
<name>A0ABS3UE14_9ACTN</name>